<name>A0ABY2UJG1_9GAMM</name>
<evidence type="ECO:0000313" key="1">
    <source>
        <dbReference type="EMBL" id="TLM78333.1"/>
    </source>
</evidence>
<protein>
    <submittedName>
        <fullName evidence="1">Uncharacterized protein</fullName>
    </submittedName>
</protein>
<accession>A0ABY2UJG1</accession>
<keyword evidence="2" id="KW-1185">Reference proteome</keyword>
<comment type="caution">
    <text evidence="1">The sequence shown here is derived from an EMBL/GenBank/DDBJ whole genome shotgun (WGS) entry which is preliminary data.</text>
</comment>
<dbReference type="EMBL" id="VANI01000006">
    <property type="protein sequence ID" value="TLM78333.1"/>
    <property type="molecule type" value="Genomic_DNA"/>
</dbReference>
<dbReference type="RefSeq" id="WP_138234831.1">
    <property type="nucleotide sequence ID" value="NZ_CP185860.1"/>
</dbReference>
<gene>
    <name evidence="1" type="ORF">FDY93_05910</name>
</gene>
<evidence type="ECO:0000313" key="2">
    <source>
        <dbReference type="Proteomes" id="UP000306791"/>
    </source>
</evidence>
<organism evidence="1 2">
    <name type="scientific">Microbulbifer harenosus</name>
    <dbReference type="NCBI Taxonomy" id="2576840"/>
    <lineage>
        <taxon>Bacteria</taxon>
        <taxon>Pseudomonadati</taxon>
        <taxon>Pseudomonadota</taxon>
        <taxon>Gammaproteobacteria</taxon>
        <taxon>Cellvibrionales</taxon>
        <taxon>Microbulbiferaceae</taxon>
        <taxon>Microbulbifer</taxon>
    </lineage>
</organism>
<sequence length="193" mass="21307">MIHLISNDDSYLIYTMSTSDVVAKLGEDNPFHIKRTPIPYSSVWKEPLCLDFGPGEETTKELVPDVAVRNGRMFFNEKAYSLLGSDLTQDGEFLPVTYLGGTGYIFNPLTVAEKYDALDESVTVFNEYGEVENLGFREDKLPAGTMAFRSKAGSYYDVFCTDQMKKAVEDSGLVGVCFHPDLADIGGGATTQH</sequence>
<reference evidence="1 2" key="1">
    <citation type="submission" date="2019-05" db="EMBL/GenBank/DDBJ databases">
        <title>Microbulbifer harenosus sp. nov., an alginate-degrading bacterium isolated from coastal sand.</title>
        <authorList>
            <person name="Huang H."/>
            <person name="Mo K."/>
            <person name="Bao S."/>
        </authorList>
    </citation>
    <scope>NUCLEOTIDE SEQUENCE [LARGE SCALE GENOMIC DNA]</scope>
    <source>
        <strain evidence="1 2">HB161719</strain>
    </source>
</reference>
<proteinExistence type="predicted"/>
<dbReference type="Proteomes" id="UP000306791">
    <property type="component" value="Unassembled WGS sequence"/>
</dbReference>